<dbReference type="AlphaFoldDB" id="A0A9X1F6Y2"/>
<gene>
    <name evidence="1" type="ORF">KCG49_04045</name>
</gene>
<dbReference type="EMBL" id="JAGSPD010000003">
    <property type="protein sequence ID" value="MBV7268364.1"/>
    <property type="molecule type" value="Genomic_DNA"/>
</dbReference>
<name>A0A9X1F6Y2_9FLAO</name>
<evidence type="ECO:0000313" key="1">
    <source>
        <dbReference type="EMBL" id="MBV7268364.1"/>
    </source>
</evidence>
<keyword evidence="2" id="KW-1185">Reference proteome</keyword>
<organism evidence="1 2">
    <name type="scientific">Winogradskyella luteola</name>
    <dbReference type="NCBI Taxonomy" id="2828330"/>
    <lineage>
        <taxon>Bacteria</taxon>
        <taxon>Pseudomonadati</taxon>
        <taxon>Bacteroidota</taxon>
        <taxon>Flavobacteriia</taxon>
        <taxon>Flavobacteriales</taxon>
        <taxon>Flavobacteriaceae</taxon>
        <taxon>Winogradskyella</taxon>
    </lineage>
</organism>
<sequence length="124" mass="14466">MNQQEIRDFNNQTYTVEEGANLIKELNDRTKHDEDGYNSIAELGEKVKKLFGLTTEINGQLVRFIKHPQNNNPANAEVFEPYDYGFEYMRDNTIIWTLAQWTGGDQSDDANWIVHTYIRIEPIP</sequence>
<evidence type="ECO:0000313" key="2">
    <source>
        <dbReference type="Proteomes" id="UP001138894"/>
    </source>
</evidence>
<comment type="caution">
    <text evidence="1">The sequence shown here is derived from an EMBL/GenBank/DDBJ whole genome shotgun (WGS) entry which is preliminary data.</text>
</comment>
<dbReference type="Proteomes" id="UP001138894">
    <property type="component" value="Unassembled WGS sequence"/>
</dbReference>
<accession>A0A9X1F6Y2</accession>
<protein>
    <submittedName>
        <fullName evidence="1">Uncharacterized protein</fullName>
    </submittedName>
</protein>
<proteinExistence type="predicted"/>
<reference evidence="1" key="1">
    <citation type="submission" date="2021-04" db="EMBL/GenBank/DDBJ databases">
        <authorList>
            <person name="Pira H."/>
            <person name="Risdian C."/>
            <person name="Wink J."/>
        </authorList>
    </citation>
    <scope>NUCLEOTIDE SEQUENCE</scope>
    <source>
        <strain evidence="1">WHY3</strain>
    </source>
</reference>
<dbReference type="RefSeq" id="WP_218544919.1">
    <property type="nucleotide sequence ID" value="NZ_JAGSPD010000003.1"/>
</dbReference>